<dbReference type="Gene3D" id="3.30.70.100">
    <property type="match status" value="1"/>
</dbReference>
<dbReference type="eggNOG" id="COG1359">
    <property type="taxonomic scope" value="Bacteria"/>
</dbReference>
<dbReference type="InterPro" id="IPR011008">
    <property type="entry name" value="Dimeric_a/b-barrel"/>
</dbReference>
<sequence>MMASNKFIPILWSPRMSQPFTAIATLTAKSGQQDVLEQALRALVEPSRAEPGCGQYDLHRDLADPQVFYVIEQWASDEILEAHNASAHFQKFQASAGHTIEHFQLKRLGKIA</sequence>
<gene>
    <name evidence="2" type="ORF">PMO01_02670</name>
</gene>
<dbReference type="HOGENOM" id="CLU_131496_11_1_6"/>
<evidence type="ECO:0000313" key="3">
    <source>
        <dbReference type="Proteomes" id="UP000024771"/>
    </source>
</evidence>
<comment type="caution">
    <text evidence="2">The sequence shown here is derived from an EMBL/GenBank/DDBJ whole genome shotgun (WGS) entry which is preliminary data.</text>
</comment>
<proteinExistence type="predicted"/>
<dbReference type="PANTHER" id="PTHR33336">
    <property type="entry name" value="QUINOL MONOOXYGENASE YGIN-RELATED"/>
    <property type="match status" value="1"/>
</dbReference>
<dbReference type="PATRIC" id="fig|1395516.4.peg.550"/>
<dbReference type="AlphaFoldDB" id="V8RDV9"/>
<dbReference type="Pfam" id="PF03992">
    <property type="entry name" value="ABM"/>
    <property type="match status" value="1"/>
</dbReference>
<dbReference type="PANTHER" id="PTHR33336:SF3">
    <property type="entry name" value="ABM DOMAIN-CONTAINING PROTEIN"/>
    <property type="match status" value="1"/>
</dbReference>
<organism evidence="2 3">
    <name type="scientific">Pseudomonas moraviensis R28-S</name>
    <dbReference type="NCBI Taxonomy" id="1395516"/>
    <lineage>
        <taxon>Bacteria</taxon>
        <taxon>Pseudomonadati</taxon>
        <taxon>Pseudomonadota</taxon>
        <taxon>Gammaproteobacteria</taxon>
        <taxon>Pseudomonadales</taxon>
        <taxon>Pseudomonadaceae</taxon>
        <taxon>Pseudomonas</taxon>
    </lineage>
</organism>
<reference evidence="2 3" key="1">
    <citation type="journal article" date="2014" name="Genome Announc.">
        <title>Draft Genome Sequence of Pseudomonas moraviensis R28-S.</title>
        <authorList>
            <person name="Hunter S.S."/>
            <person name="Yano H."/>
            <person name="Loftie-Eaton W."/>
            <person name="Hughes J."/>
            <person name="De Gelder L."/>
            <person name="Stragier P."/>
            <person name="De Vos P."/>
            <person name="Settles M.L."/>
            <person name="Top E.M."/>
        </authorList>
    </citation>
    <scope>NUCLEOTIDE SEQUENCE [LARGE SCALE GENOMIC DNA]</scope>
    <source>
        <strain evidence="3">R28</strain>
    </source>
</reference>
<dbReference type="SUPFAM" id="SSF54909">
    <property type="entry name" value="Dimeric alpha+beta barrel"/>
    <property type="match status" value="1"/>
</dbReference>
<protein>
    <submittedName>
        <fullName evidence="2">Monooxygenase</fullName>
    </submittedName>
</protein>
<keyword evidence="2" id="KW-0503">Monooxygenase</keyword>
<dbReference type="InterPro" id="IPR007138">
    <property type="entry name" value="ABM_dom"/>
</dbReference>
<dbReference type="EMBL" id="AYMZ01000002">
    <property type="protein sequence ID" value="ETF09863.1"/>
    <property type="molecule type" value="Genomic_DNA"/>
</dbReference>
<accession>V8RDV9</accession>
<name>V8RDV9_9PSED</name>
<evidence type="ECO:0000313" key="2">
    <source>
        <dbReference type="EMBL" id="ETF09863.1"/>
    </source>
</evidence>
<evidence type="ECO:0000259" key="1">
    <source>
        <dbReference type="PROSITE" id="PS51725"/>
    </source>
</evidence>
<feature type="domain" description="ABM" evidence="1">
    <location>
        <begin position="20"/>
        <end position="108"/>
    </location>
</feature>
<dbReference type="GO" id="GO:0005829">
    <property type="term" value="C:cytosol"/>
    <property type="evidence" value="ECO:0007669"/>
    <property type="project" value="TreeGrafter"/>
</dbReference>
<dbReference type="GO" id="GO:0004497">
    <property type="term" value="F:monooxygenase activity"/>
    <property type="evidence" value="ECO:0007669"/>
    <property type="project" value="UniProtKB-KW"/>
</dbReference>
<dbReference type="PROSITE" id="PS51725">
    <property type="entry name" value="ABM"/>
    <property type="match status" value="1"/>
</dbReference>
<keyword evidence="2" id="KW-0560">Oxidoreductase</keyword>
<dbReference type="InterPro" id="IPR050744">
    <property type="entry name" value="AI-2_Isomerase_LsrG"/>
</dbReference>
<dbReference type="Proteomes" id="UP000024771">
    <property type="component" value="Chromosome"/>
</dbReference>